<sequence>MRAAADLTRHTAQAVRATAQTAAVTAKAAARSAVAAAKAVIAAAQALLSALAAGGGVVLALVVVVCLVGILIVSPFGIFFADGGNAPDAVSPSAAVAQLNRELVDRLEELQAGGTYDSVEVHGQPPGWPEVLAVFAARTAGAEDGVDVAVLDPERVERLRTVFWDMTKLTTQVETIEHTGTGEDSGWTESILHITITPRTPDDMRVFYQFTDDQNEALDELLENRDLLAALAGDLMISDPDAKALLAALPEDLSPERRAVVETACSLVGKVNYFWGGKSLVLGWDERWGTIQKVTAAGSSTTGTYRPYGMDCSGFVDWVFYNVTGGEYIIGHGGGATMQHNYCAEISWDEALPGDLVFYPGDEHVGIVGGRDENGELLIVHCAFSQDNVVITGKSGFVSIARPDYYSE</sequence>
<comment type="caution">
    <text evidence="7">The sequence shown here is derived from an EMBL/GenBank/DDBJ whole genome shotgun (WGS) entry which is preliminary data.</text>
</comment>
<evidence type="ECO:0000313" key="7">
    <source>
        <dbReference type="EMBL" id="EHM51391.1"/>
    </source>
</evidence>
<evidence type="ECO:0000256" key="2">
    <source>
        <dbReference type="ARBA" id="ARBA00022670"/>
    </source>
</evidence>
<evidence type="ECO:0000259" key="6">
    <source>
        <dbReference type="PROSITE" id="PS51935"/>
    </source>
</evidence>
<feature type="transmembrane region" description="Helical" evidence="5">
    <location>
        <begin position="57"/>
        <end position="81"/>
    </location>
</feature>
<evidence type="ECO:0000256" key="5">
    <source>
        <dbReference type="SAM" id="Phobius"/>
    </source>
</evidence>
<reference evidence="7 8" key="1">
    <citation type="submission" date="2011-08" db="EMBL/GenBank/DDBJ databases">
        <authorList>
            <person name="Weinstock G."/>
            <person name="Sodergren E."/>
            <person name="Clifton S."/>
            <person name="Fulton L."/>
            <person name="Fulton B."/>
            <person name="Courtney L."/>
            <person name="Fronick C."/>
            <person name="Harrison M."/>
            <person name="Strong C."/>
            <person name="Farmer C."/>
            <person name="Delahaunty K."/>
            <person name="Markovic C."/>
            <person name="Hall O."/>
            <person name="Minx P."/>
            <person name="Tomlinson C."/>
            <person name="Mitreva M."/>
            <person name="Hou S."/>
            <person name="Chen J."/>
            <person name="Wollam A."/>
            <person name="Pepin K.H."/>
            <person name="Johnson M."/>
            <person name="Bhonagiri V."/>
            <person name="Zhang X."/>
            <person name="Suruliraj S."/>
            <person name="Warren W."/>
            <person name="Chinwalla A."/>
            <person name="Mardis E.R."/>
            <person name="Wilson R.K."/>
        </authorList>
    </citation>
    <scope>NUCLEOTIDE SEQUENCE [LARGE SCALE GENOMIC DNA]</scope>
    <source>
        <strain evidence="7 8">ATCC 29863</strain>
    </source>
</reference>
<keyword evidence="5" id="KW-0472">Membrane</keyword>
<evidence type="ECO:0000256" key="3">
    <source>
        <dbReference type="ARBA" id="ARBA00022801"/>
    </source>
</evidence>
<keyword evidence="2" id="KW-0645">Protease</keyword>
<keyword evidence="3" id="KW-0378">Hydrolase</keyword>
<organism evidence="7 8">
    <name type="scientific">Flavonifractor plautii ATCC 29863</name>
    <dbReference type="NCBI Taxonomy" id="411475"/>
    <lineage>
        <taxon>Bacteria</taxon>
        <taxon>Bacillati</taxon>
        <taxon>Bacillota</taxon>
        <taxon>Clostridia</taxon>
        <taxon>Eubacteriales</taxon>
        <taxon>Oscillospiraceae</taxon>
        <taxon>Flavonifractor</taxon>
    </lineage>
</organism>
<proteinExistence type="inferred from homology"/>
<dbReference type="AlphaFoldDB" id="G9YQF2"/>
<keyword evidence="5" id="KW-1133">Transmembrane helix</keyword>
<dbReference type="Pfam" id="PF00877">
    <property type="entry name" value="NLPC_P60"/>
    <property type="match status" value="1"/>
</dbReference>
<keyword evidence="5" id="KW-0812">Transmembrane</keyword>
<dbReference type="Gene3D" id="3.90.1720.10">
    <property type="entry name" value="endopeptidase domain like (from Nostoc punctiforme)"/>
    <property type="match status" value="1"/>
</dbReference>
<dbReference type="PATRIC" id="fig|411475.3.peg.1508"/>
<dbReference type="Proteomes" id="UP000004459">
    <property type="component" value="Unassembled WGS sequence"/>
</dbReference>
<evidence type="ECO:0000256" key="4">
    <source>
        <dbReference type="ARBA" id="ARBA00022807"/>
    </source>
</evidence>
<gene>
    <name evidence="7" type="ORF">HMPREF0372_01745</name>
</gene>
<dbReference type="InterPro" id="IPR038765">
    <property type="entry name" value="Papain-like_cys_pep_sf"/>
</dbReference>
<comment type="similarity">
    <text evidence="1">Belongs to the peptidase C40 family.</text>
</comment>
<dbReference type="InterPro" id="IPR000064">
    <property type="entry name" value="NLP_P60_dom"/>
</dbReference>
<dbReference type="PROSITE" id="PS51935">
    <property type="entry name" value="NLPC_P60"/>
    <property type="match status" value="1"/>
</dbReference>
<dbReference type="EMBL" id="AGCK01000133">
    <property type="protein sequence ID" value="EHM51391.1"/>
    <property type="molecule type" value="Genomic_DNA"/>
</dbReference>
<evidence type="ECO:0000313" key="8">
    <source>
        <dbReference type="Proteomes" id="UP000004459"/>
    </source>
</evidence>
<dbReference type="HOGENOM" id="CLU_016043_12_1_9"/>
<dbReference type="GeneID" id="63972878"/>
<dbReference type="GO" id="GO:0008234">
    <property type="term" value="F:cysteine-type peptidase activity"/>
    <property type="evidence" value="ECO:0007669"/>
    <property type="project" value="UniProtKB-KW"/>
</dbReference>
<dbReference type="GO" id="GO:0006508">
    <property type="term" value="P:proteolysis"/>
    <property type="evidence" value="ECO:0007669"/>
    <property type="project" value="UniProtKB-KW"/>
</dbReference>
<name>G9YQF2_FLAPL</name>
<accession>G9YQF2</accession>
<dbReference type="RefSeq" id="WP_007490414.1">
    <property type="nucleotide sequence ID" value="NZ_JH417732.1"/>
</dbReference>
<feature type="domain" description="NlpC/P60" evidence="6">
    <location>
        <begin position="254"/>
        <end position="408"/>
    </location>
</feature>
<keyword evidence="4" id="KW-0788">Thiol protease</keyword>
<evidence type="ECO:0000256" key="1">
    <source>
        <dbReference type="ARBA" id="ARBA00007074"/>
    </source>
</evidence>
<dbReference type="SUPFAM" id="SSF54001">
    <property type="entry name" value="Cysteine proteinases"/>
    <property type="match status" value="1"/>
</dbReference>
<protein>
    <submittedName>
        <fullName evidence="7">NlpC/P60 family protein</fullName>
    </submittedName>
</protein>